<feature type="region of interest" description="Disordered" evidence="1">
    <location>
        <begin position="44"/>
        <end position="71"/>
    </location>
</feature>
<reference evidence="2" key="1">
    <citation type="submission" date="2020-02" db="EMBL/GenBank/DDBJ databases">
        <title>Relaxed selection underlies rapid genomic changes in the transitions from sociality to social parasitism in ants.</title>
        <authorList>
            <person name="Bi X."/>
        </authorList>
    </citation>
    <scope>NUCLEOTIDE SEQUENCE</scope>
    <source>
        <strain evidence="2">BGI-DK2013a</strain>
        <tissue evidence="2">Whole body</tissue>
    </source>
</reference>
<dbReference type="GO" id="GO:0003690">
    <property type="term" value="F:double-stranded DNA binding"/>
    <property type="evidence" value="ECO:0007669"/>
    <property type="project" value="TreeGrafter"/>
</dbReference>
<dbReference type="GO" id="GO:0031297">
    <property type="term" value="P:replication fork processing"/>
    <property type="evidence" value="ECO:0007669"/>
    <property type="project" value="TreeGrafter"/>
</dbReference>
<sequence>MHDNRNTVPRINSRQRELRFSEPPSLRIAEDALHNIITNVNRTLDYSDNDSQSTTPTNVTNFDVKDEPRSSRSIIEKSDEIMEKVEHDKHVSTVEIARELGIDHKTILNHLHKTGYKRKLDVWVPHELSVKNMMNRINICDTLLKQNEIEPFLKRMITGDEKWITYDNPTRKRLSIGRGVVFHHDNAQHSQKEVKAVKHRREQLQRLNKQKIEDRHIREKTSESDPKIRPTLTIEEL</sequence>
<comment type="caution">
    <text evidence="2">The sequence shown here is derived from an EMBL/GenBank/DDBJ whole genome shotgun (WGS) entry which is preliminary data.</text>
</comment>
<dbReference type="InterPro" id="IPR052709">
    <property type="entry name" value="Transposase-MT_Hybrid"/>
</dbReference>
<dbReference type="PANTHER" id="PTHR46060:SF2">
    <property type="entry name" value="HISTONE-LYSINE N-METHYLTRANSFERASE SETMAR"/>
    <property type="match status" value="1"/>
</dbReference>
<dbReference type="GO" id="GO:0032259">
    <property type="term" value="P:methylation"/>
    <property type="evidence" value="ECO:0007669"/>
    <property type="project" value="UniProtKB-KW"/>
</dbReference>
<feature type="non-terminal residue" evidence="2">
    <location>
        <position position="1"/>
    </location>
</feature>
<dbReference type="GO" id="GO:0046975">
    <property type="term" value="F:histone H3K36 methyltransferase activity"/>
    <property type="evidence" value="ECO:0007669"/>
    <property type="project" value="TreeGrafter"/>
</dbReference>
<gene>
    <name evidence="2" type="primary">Setmar_202</name>
    <name evidence="2" type="ORF">G6Z75_0002804</name>
</gene>
<dbReference type="InterPro" id="IPR036397">
    <property type="entry name" value="RNaseH_sf"/>
</dbReference>
<accession>A0A836EFG8</accession>
<dbReference type="GO" id="GO:0015074">
    <property type="term" value="P:DNA integration"/>
    <property type="evidence" value="ECO:0007669"/>
    <property type="project" value="TreeGrafter"/>
</dbReference>
<feature type="region of interest" description="Disordered" evidence="1">
    <location>
        <begin position="208"/>
        <end position="237"/>
    </location>
</feature>
<feature type="compositionally biased region" description="Polar residues" evidence="1">
    <location>
        <begin position="44"/>
        <end position="61"/>
    </location>
</feature>
<dbReference type="GO" id="GO:0044547">
    <property type="term" value="F:DNA topoisomerase binding"/>
    <property type="evidence" value="ECO:0007669"/>
    <property type="project" value="TreeGrafter"/>
</dbReference>
<evidence type="ECO:0000313" key="2">
    <source>
        <dbReference type="EMBL" id="KAG5305564.1"/>
    </source>
</evidence>
<dbReference type="GO" id="GO:0005634">
    <property type="term" value="C:nucleus"/>
    <property type="evidence" value="ECO:0007669"/>
    <property type="project" value="TreeGrafter"/>
</dbReference>
<dbReference type="AlphaFoldDB" id="A0A836EFG8"/>
<feature type="non-terminal residue" evidence="2">
    <location>
        <position position="237"/>
    </location>
</feature>
<keyword evidence="3" id="KW-1185">Reference proteome</keyword>
<dbReference type="GO" id="GO:0000014">
    <property type="term" value="F:single-stranded DNA endodeoxyribonuclease activity"/>
    <property type="evidence" value="ECO:0007669"/>
    <property type="project" value="TreeGrafter"/>
</dbReference>
<dbReference type="Proteomes" id="UP000667349">
    <property type="component" value="Unassembled WGS sequence"/>
</dbReference>
<organism evidence="2 3">
    <name type="scientific">Acromyrmex insinuator</name>
    <dbReference type="NCBI Taxonomy" id="230686"/>
    <lineage>
        <taxon>Eukaryota</taxon>
        <taxon>Metazoa</taxon>
        <taxon>Ecdysozoa</taxon>
        <taxon>Arthropoda</taxon>
        <taxon>Hexapoda</taxon>
        <taxon>Insecta</taxon>
        <taxon>Pterygota</taxon>
        <taxon>Neoptera</taxon>
        <taxon>Endopterygota</taxon>
        <taxon>Hymenoptera</taxon>
        <taxon>Apocrita</taxon>
        <taxon>Aculeata</taxon>
        <taxon>Formicoidea</taxon>
        <taxon>Formicidae</taxon>
        <taxon>Myrmicinae</taxon>
        <taxon>Acromyrmex</taxon>
    </lineage>
</organism>
<proteinExistence type="predicted"/>
<dbReference type="GO" id="GO:0000729">
    <property type="term" value="P:DNA double-strand break processing"/>
    <property type="evidence" value="ECO:0007669"/>
    <property type="project" value="TreeGrafter"/>
</dbReference>
<dbReference type="GO" id="GO:0000793">
    <property type="term" value="C:condensed chromosome"/>
    <property type="evidence" value="ECO:0007669"/>
    <property type="project" value="TreeGrafter"/>
</dbReference>
<dbReference type="Gene3D" id="3.30.420.10">
    <property type="entry name" value="Ribonuclease H-like superfamily/Ribonuclease H"/>
    <property type="match status" value="1"/>
</dbReference>
<dbReference type="GO" id="GO:0003697">
    <property type="term" value="F:single-stranded DNA binding"/>
    <property type="evidence" value="ECO:0007669"/>
    <property type="project" value="TreeGrafter"/>
</dbReference>
<dbReference type="GO" id="GO:0042800">
    <property type="term" value="F:histone H3K4 methyltransferase activity"/>
    <property type="evidence" value="ECO:0007669"/>
    <property type="project" value="TreeGrafter"/>
</dbReference>
<feature type="compositionally biased region" description="Basic and acidic residues" evidence="1">
    <location>
        <begin position="210"/>
        <end position="228"/>
    </location>
</feature>
<dbReference type="EMBL" id="JAANHZ010000886">
    <property type="protein sequence ID" value="KAG5305564.1"/>
    <property type="molecule type" value="Genomic_DNA"/>
</dbReference>
<evidence type="ECO:0000256" key="1">
    <source>
        <dbReference type="SAM" id="MobiDB-lite"/>
    </source>
</evidence>
<dbReference type="GO" id="GO:0044774">
    <property type="term" value="P:mitotic DNA integrity checkpoint signaling"/>
    <property type="evidence" value="ECO:0007669"/>
    <property type="project" value="TreeGrafter"/>
</dbReference>
<evidence type="ECO:0000313" key="3">
    <source>
        <dbReference type="Proteomes" id="UP000667349"/>
    </source>
</evidence>
<dbReference type="GO" id="GO:0035861">
    <property type="term" value="C:site of double-strand break"/>
    <property type="evidence" value="ECO:0007669"/>
    <property type="project" value="TreeGrafter"/>
</dbReference>
<protein>
    <submittedName>
        <fullName evidence="2">SETMR methyltransferase</fullName>
    </submittedName>
</protein>
<dbReference type="GO" id="GO:0006303">
    <property type="term" value="P:double-strand break repair via nonhomologous end joining"/>
    <property type="evidence" value="ECO:0007669"/>
    <property type="project" value="TreeGrafter"/>
</dbReference>
<dbReference type="PANTHER" id="PTHR46060">
    <property type="entry name" value="MARINER MOS1 TRANSPOSASE-LIKE PROTEIN"/>
    <property type="match status" value="1"/>
</dbReference>
<name>A0A836EFG8_9HYME</name>
<keyword evidence="2" id="KW-0489">Methyltransferase</keyword>
<keyword evidence="2" id="KW-0808">Transferase</keyword>